<proteinExistence type="inferred from homology"/>
<evidence type="ECO:0000256" key="5">
    <source>
        <dbReference type="ARBA" id="ARBA00023329"/>
    </source>
</evidence>
<comment type="similarity">
    <text evidence="2 6">Belongs to the clathrin light chain family.</text>
</comment>
<dbReference type="Pfam" id="PF01086">
    <property type="entry name" value="Clathrin_lg_ch"/>
    <property type="match status" value="2"/>
</dbReference>
<comment type="function">
    <text evidence="6">Clathrin is the major protein of the polyhedral coat of coated pits and vesicles.</text>
</comment>
<dbReference type="GO" id="GO:0030132">
    <property type="term" value="C:clathrin coat of coated pit"/>
    <property type="evidence" value="ECO:0007669"/>
    <property type="project" value="InterPro"/>
</dbReference>
<evidence type="ECO:0000256" key="8">
    <source>
        <dbReference type="SAM" id="MobiDB-lite"/>
    </source>
</evidence>
<accession>A0AAD5XW15</accession>
<dbReference type="GO" id="GO:0005198">
    <property type="term" value="F:structural molecule activity"/>
    <property type="evidence" value="ECO:0007669"/>
    <property type="project" value="InterPro"/>
</dbReference>
<evidence type="ECO:0000256" key="2">
    <source>
        <dbReference type="ARBA" id="ARBA00005263"/>
    </source>
</evidence>
<dbReference type="EMBL" id="JADGJW010000259">
    <property type="protein sequence ID" value="KAJ3220976.1"/>
    <property type="molecule type" value="Genomic_DNA"/>
</dbReference>
<protein>
    <recommendedName>
        <fullName evidence="6">Clathrin light chain</fullName>
    </recommendedName>
</protein>
<reference evidence="9" key="1">
    <citation type="submission" date="2020-05" db="EMBL/GenBank/DDBJ databases">
        <title>Phylogenomic resolution of chytrid fungi.</title>
        <authorList>
            <person name="Stajich J.E."/>
            <person name="Amses K."/>
            <person name="Simmons R."/>
            <person name="Seto K."/>
            <person name="Myers J."/>
            <person name="Bonds A."/>
            <person name="Quandt C.A."/>
            <person name="Barry K."/>
            <person name="Liu P."/>
            <person name="Grigoriev I."/>
            <person name="Longcore J.E."/>
            <person name="James T.Y."/>
        </authorList>
    </citation>
    <scope>NUCLEOTIDE SEQUENCE</scope>
    <source>
        <strain evidence="9">JEL0476</strain>
    </source>
</reference>
<evidence type="ECO:0000313" key="10">
    <source>
        <dbReference type="Proteomes" id="UP001211065"/>
    </source>
</evidence>
<dbReference type="InterPro" id="IPR000996">
    <property type="entry name" value="Clathrin_L-chain"/>
</dbReference>
<evidence type="ECO:0000256" key="3">
    <source>
        <dbReference type="ARBA" id="ARBA00023136"/>
    </source>
</evidence>
<feature type="compositionally biased region" description="Basic and acidic residues" evidence="8">
    <location>
        <begin position="84"/>
        <end position="128"/>
    </location>
</feature>
<evidence type="ECO:0000256" key="1">
    <source>
        <dbReference type="ARBA" id="ARBA00004180"/>
    </source>
</evidence>
<feature type="region of interest" description="Disordered" evidence="8">
    <location>
        <begin position="79"/>
        <end position="135"/>
    </location>
</feature>
<dbReference type="GO" id="GO:0030130">
    <property type="term" value="C:clathrin coat of trans-Golgi network vesicle"/>
    <property type="evidence" value="ECO:0007669"/>
    <property type="project" value="InterPro"/>
</dbReference>
<feature type="coiled-coil region" evidence="7">
    <location>
        <begin position="25"/>
        <end position="56"/>
    </location>
</feature>
<dbReference type="GO" id="GO:0016192">
    <property type="term" value="P:vesicle-mediated transport"/>
    <property type="evidence" value="ECO:0007669"/>
    <property type="project" value="InterPro"/>
</dbReference>
<dbReference type="PROSITE" id="PS00581">
    <property type="entry name" value="CLATHRIN_LIGHT_CHN_2"/>
    <property type="match status" value="1"/>
</dbReference>
<keyword evidence="3 6" id="KW-0472">Membrane</keyword>
<gene>
    <name evidence="9" type="ORF">HK099_003845</name>
</gene>
<keyword evidence="5 6" id="KW-0968">Cytoplasmic vesicle</keyword>
<dbReference type="Proteomes" id="UP001211065">
    <property type="component" value="Unassembled WGS sequence"/>
</dbReference>
<evidence type="ECO:0000256" key="7">
    <source>
        <dbReference type="SAM" id="Coils"/>
    </source>
</evidence>
<organism evidence="9 10">
    <name type="scientific">Clydaea vesicula</name>
    <dbReference type="NCBI Taxonomy" id="447962"/>
    <lineage>
        <taxon>Eukaryota</taxon>
        <taxon>Fungi</taxon>
        <taxon>Fungi incertae sedis</taxon>
        <taxon>Chytridiomycota</taxon>
        <taxon>Chytridiomycota incertae sedis</taxon>
        <taxon>Chytridiomycetes</taxon>
        <taxon>Lobulomycetales</taxon>
        <taxon>Lobulomycetaceae</taxon>
        <taxon>Clydaea</taxon>
    </lineage>
</organism>
<evidence type="ECO:0000313" key="9">
    <source>
        <dbReference type="EMBL" id="KAJ3220976.1"/>
    </source>
</evidence>
<sequence length="135" mass="15680">MWRIEFEETIQARDSKSKARRDNTLKEAKESLERFYAEYNDKKEKNLARNKSLEKNAEPESTNVWERIVQNIDVKTSTAALSSRDQKLKDKLQGKEKKTDEKKKAPATKGKDRERMKQLLISLKKDPKAPGVTSI</sequence>
<keyword evidence="4 6" id="KW-0168">Coated pit</keyword>
<keyword evidence="7" id="KW-0175">Coiled coil</keyword>
<comment type="caution">
    <text evidence="9">The sequence shown here is derived from an EMBL/GenBank/DDBJ whole genome shotgun (WGS) entry which is preliminary data.</text>
</comment>
<evidence type="ECO:0000256" key="6">
    <source>
        <dbReference type="RuleBase" id="RU363137"/>
    </source>
</evidence>
<name>A0AAD5XW15_9FUNG</name>
<evidence type="ECO:0000256" key="4">
    <source>
        <dbReference type="ARBA" id="ARBA00023176"/>
    </source>
</evidence>
<dbReference type="AlphaFoldDB" id="A0AAD5XW15"/>
<keyword evidence="10" id="KW-1185">Reference proteome</keyword>
<comment type="subcellular location">
    <subcellularLocation>
        <location evidence="1 6">Cytoplasmic vesicle membrane</location>
        <topology evidence="1 6">Peripheral membrane protein</topology>
        <orientation evidence="1 6">Cytoplasmic side</orientation>
    </subcellularLocation>
    <subcellularLocation>
        <location evidence="6">Membrane</location>
        <location evidence="6">Coated pit</location>
        <topology evidence="6">Peripheral membrane protein</topology>
        <orientation evidence="6">Cytoplasmic side</orientation>
    </subcellularLocation>
    <text evidence="6">Cytoplasmic face of coated pits and vesicles.</text>
</comment>
<dbReference type="GO" id="GO:0006886">
    <property type="term" value="P:intracellular protein transport"/>
    <property type="evidence" value="ECO:0007669"/>
    <property type="project" value="InterPro"/>
</dbReference>